<keyword evidence="3" id="KW-1185">Reference proteome</keyword>
<proteinExistence type="predicted"/>
<evidence type="ECO:0000313" key="2">
    <source>
        <dbReference type="EMBL" id="KAH3661577.1"/>
    </source>
</evidence>
<gene>
    <name evidence="2" type="ORF">OGAPHI_006425</name>
</gene>
<comment type="caution">
    <text evidence="2">The sequence shown here is derived from an EMBL/GenBank/DDBJ whole genome shotgun (WGS) entry which is preliminary data.</text>
</comment>
<feature type="compositionally biased region" description="Basic and acidic residues" evidence="1">
    <location>
        <begin position="259"/>
        <end position="271"/>
    </location>
</feature>
<dbReference type="EMBL" id="JAEUBE010000439">
    <property type="protein sequence ID" value="KAH3661577.1"/>
    <property type="molecule type" value="Genomic_DNA"/>
</dbReference>
<name>A0A9P8NXW4_9ASCO</name>
<feature type="region of interest" description="Disordered" evidence="1">
    <location>
        <begin position="1"/>
        <end position="108"/>
    </location>
</feature>
<feature type="compositionally biased region" description="Low complexity" evidence="1">
    <location>
        <begin position="154"/>
        <end position="176"/>
    </location>
</feature>
<dbReference type="GeneID" id="70238389"/>
<protein>
    <submittedName>
        <fullName evidence="2">Uncharacterized protein</fullName>
    </submittedName>
</protein>
<dbReference type="Proteomes" id="UP000769157">
    <property type="component" value="Unassembled WGS sequence"/>
</dbReference>
<organism evidence="2 3">
    <name type="scientific">Ogataea philodendri</name>
    <dbReference type="NCBI Taxonomy" id="1378263"/>
    <lineage>
        <taxon>Eukaryota</taxon>
        <taxon>Fungi</taxon>
        <taxon>Dikarya</taxon>
        <taxon>Ascomycota</taxon>
        <taxon>Saccharomycotina</taxon>
        <taxon>Pichiomycetes</taxon>
        <taxon>Pichiales</taxon>
        <taxon>Pichiaceae</taxon>
        <taxon>Ogataea</taxon>
    </lineage>
</organism>
<reference evidence="2" key="2">
    <citation type="submission" date="2021-01" db="EMBL/GenBank/DDBJ databases">
        <authorList>
            <person name="Schikora-Tamarit M.A."/>
        </authorList>
    </citation>
    <scope>NUCLEOTIDE SEQUENCE</scope>
    <source>
        <strain evidence="2">CBS6075</strain>
    </source>
</reference>
<dbReference type="AlphaFoldDB" id="A0A9P8NXW4"/>
<reference evidence="2" key="1">
    <citation type="journal article" date="2021" name="Open Biol.">
        <title>Shared evolutionary footprints suggest mitochondrial oxidative damage underlies multiple complex I losses in fungi.</title>
        <authorList>
            <person name="Schikora-Tamarit M.A."/>
            <person name="Marcet-Houben M."/>
            <person name="Nosek J."/>
            <person name="Gabaldon T."/>
        </authorList>
    </citation>
    <scope>NUCLEOTIDE SEQUENCE</scope>
    <source>
        <strain evidence="2">CBS6075</strain>
    </source>
</reference>
<dbReference type="RefSeq" id="XP_046058690.1">
    <property type="nucleotide sequence ID" value="XM_046207711.1"/>
</dbReference>
<feature type="compositionally biased region" description="Polar residues" evidence="1">
    <location>
        <begin position="56"/>
        <end position="77"/>
    </location>
</feature>
<evidence type="ECO:0000313" key="3">
    <source>
        <dbReference type="Proteomes" id="UP000769157"/>
    </source>
</evidence>
<feature type="compositionally biased region" description="Polar residues" evidence="1">
    <location>
        <begin position="1"/>
        <end position="46"/>
    </location>
</feature>
<evidence type="ECO:0000256" key="1">
    <source>
        <dbReference type="SAM" id="MobiDB-lite"/>
    </source>
</evidence>
<feature type="compositionally biased region" description="Low complexity" evidence="1">
    <location>
        <begin position="87"/>
        <end position="108"/>
    </location>
</feature>
<accession>A0A9P8NXW4</accession>
<dbReference type="OrthoDB" id="4026704at2759"/>
<feature type="region of interest" description="Disordered" evidence="1">
    <location>
        <begin position="246"/>
        <end position="278"/>
    </location>
</feature>
<sequence>MAHTDNSGQPSGAQTSPRTTGLQLNKPITANRHTLPNRLPSTSETSFAEPHLITSPKITPHSTNPIALSPKSTQAPTLNKADQLPYSSISSNASSSRSRRSSVSVPPLSSENLIDVMEKEQEGIVLKLMKEIQTLKEENKQLKQQLVKFMPVSSTGSFSSASNSSSLSRSSSQRRSTIAGSVASSKRLPSVSNSVPPFNSFYDNQSYDIPDFRTSKTRKKTSNSPTFANYSLTPVARRDSFASDKLGEDLSPLCIPSESMKDESRGSDERTFANARYI</sequence>
<feature type="region of interest" description="Disordered" evidence="1">
    <location>
        <begin position="154"/>
        <end position="190"/>
    </location>
</feature>